<dbReference type="Pfam" id="PF14223">
    <property type="entry name" value="Retrotran_gag_2"/>
    <property type="match status" value="1"/>
</dbReference>
<evidence type="ECO:0000256" key="1">
    <source>
        <dbReference type="SAM" id="MobiDB-lite"/>
    </source>
</evidence>
<feature type="compositionally biased region" description="Basic and acidic residues" evidence="1">
    <location>
        <begin position="272"/>
        <end position="286"/>
    </location>
</feature>
<dbReference type="PANTHER" id="PTHR33246:SF51">
    <property type="entry name" value="MYB_SANT-LIKE DOMAIN-CONTAINING PROTEIN"/>
    <property type="match status" value="1"/>
</dbReference>
<dbReference type="AlphaFoldDB" id="A0A2N5U800"/>
<comment type="caution">
    <text evidence="2">The sequence shown here is derived from an EMBL/GenBank/DDBJ whole genome shotgun (WGS) entry which is preliminary data.</text>
</comment>
<evidence type="ECO:0008006" key="4">
    <source>
        <dbReference type="Google" id="ProtNLM"/>
    </source>
</evidence>
<feature type="compositionally biased region" description="Polar residues" evidence="1">
    <location>
        <begin position="387"/>
        <end position="397"/>
    </location>
</feature>
<gene>
    <name evidence="2" type="ORF">PCASD_20549</name>
</gene>
<dbReference type="PANTHER" id="PTHR33246">
    <property type="entry name" value="CCHC-TYPE DOMAIN-CONTAINING PROTEIN"/>
    <property type="match status" value="1"/>
</dbReference>
<reference evidence="2 3" key="1">
    <citation type="submission" date="2017-11" db="EMBL/GenBank/DDBJ databases">
        <title>De novo assembly and phasing of dikaryotic genomes from two isolates of Puccinia coronata f. sp. avenae, the causal agent of oat crown rust.</title>
        <authorList>
            <person name="Miller M.E."/>
            <person name="Zhang Y."/>
            <person name="Omidvar V."/>
            <person name="Sperschneider J."/>
            <person name="Schwessinger B."/>
            <person name="Raley C."/>
            <person name="Palmer J.M."/>
            <person name="Garnica D."/>
            <person name="Upadhyaya N."/>
            <person name="Rathjen J."/>
            <person name="Taylor J.M."/>
            <person name="Park R.F."/>
            <person name="Dodds P.N."/>
            <person name="Hirsch C.D."/>
            <person name="Kianian S.F."/>
            <person name="Figueroa M."/>
        </authorList>
    </citation>
    <scope>NUCLEOTIDE SEQUENCE [LARGE SCALE GENOMIC DNA]</scope>
    <source>
        <strain evidence="2">12SD80</strain>
    </source>
</reference>
<protein>
    <recommendedName>
        <fullName evidence="4">Retrotransposon Copia-like N-terminal domain-containing protein</fullName>
    </recommendedName>
</protein>
<name>A0A2N5U800_9BASI</name>
<accession>A0A2N5U800</accession>
<organism evidence="2 3">
    <name type="scientific">Puccinia coronata f. sp. avenae</name>
    <dbReference type="NCBI Taxonomy" id="200324"/>
    <lineage>
        <taxon>Eukaryota</taxon>
        <taxon>Fungi</taxon>
        <taxon>Dikarya</taxon>
        <taxon>Basidiomycota</taxon>
        <taxon>Pucciniomycotina</taxon>
        <taxon>Pucciniomycetes</taxon>
        <taxon>Pucciniales</taxon>
        <taxon>Pucciniaceae</taxon>
        <taxon>Puccinia</taxon>
    </lineage>
</organism>
<evidence type="ECO:0000313" key="2">
    <source>
        <dbReference type="EMBL" id="PLW33883.1"/>
    </source>
</evidence>
<feature type="region of interest" description="Disordered" evidence="1">
    <location>
        <begin position="208"/>
        <end position="228"/>
    </location>
</feature>
<dbReference type="Proteomes" id="UP000235392">
    <property type="component" value="Unassembled WGS sequence"/>
</dbReference>
<proteinExistence type="predicted"/>
<feature type="compositionally biased region" description="Low complexity" evidence="1">
    <location>
        <begin position="219"/>
        <end position="228"/>
    </location>
</feature>
<feature type="compositionally biased region" description="Polar residues" evidence="1">
    <location>
        <begin position="288"/>
        <end position="297"/>
    </location>
</feature>
<feature type="region of interest" description="Disordered" evidence="1">
    <location>
        <begin position="260"/>
        <end position="397"/>
    </location>
</feature>
<sequence>MAEEAQLNVPDSSDNSSLRVTGIPQLQAPEADSNYLKWSFVVKVHLNSISLGYLLKEVKPGDRTAKWAKDNADVCSFIVRTIHQDNLCLIQAYPDDAKGMWDALHEAQLDSTAGGRIYWLRKLVLLCLAGDDVESHIKEMAVCAERLNSLVTAEKPLTVDDIHAAALLGSLPVDWLHCVSAMMNEENVTSARIVAALKAESLRRKSRVEGDVSVSAAQSRTSSSTRTRPPFNESLFCSFCRIKGHELLACDSAARVLDDHQRGRRSNTKQGRCSESDKGSSRDKRPTSGRNRPSPTVTIELPWPSSGHHAADVPPNASSVPSPPPAAPAVPLPPTPVRDRTPSPVSSSNDTDESDGSPTFIAPQVPPTGAASCRPDCGQFPSCPSGLHSSSAFPAPP</sequence>
<feature type="compositionally biased region" description="Pro residues" evidence="1">
    <location>
        <begin position="321"/>
        <end position="336"/>
    </location>
</feature>
<dbReference type="EMBL" id="PGCI01000210">
    <property type="protein sequence ID" value="PLW33883.1"/>
    <property type="molecule type" value="Genomic_DNA"/>
</dbReference>
<evidence type="ECO:0000313" key="3">
    <source>
        <dbReference type="Proteomes" id="UP000235392"/>
    </source>
</evidence>